<dbReference type="AlphaFoldDB" id="A0A7W7B3T4"/>
<feature type="transmembrane region" description="Helical" evidence="1">
    <location>
        <begin position="44"/>
        <end position="64"/>
    </location>
</feature>
<dbReference type="EMBL" id="JACHNZ010000045">
    <property type="protein sequence ID" value="MBB4633477.1"/>
    <property type="molecule type" value="Genomic_DNA"/>
</dbReference>
<feature type="transmembrane region" description="Helical" evidence="1">
    <location>
        <begin position="76"/>
        <end position="94"/>
    </location>
</feature>
<gene>
    <name evidence="2" type="ORF">GGQ98_003116</name>
</gene>
<protein>
    <submittedName>
        <fullName evidence="2">Uncharacterized protein</fullName>
    </submittedName>
</protein>
<dbReference type="RefSeq" id="WP_184071117.1">
    <property type="nucleotide sequence ID" value="NZ_JACHNZ010000045.1"/>
</dbReference>
<evidence type="ECO:0000313" key="2">
    <source>
        <dbReference type="EMBL" id="MBB4633477.1"/>
    </source>
</evidence>
<proteinExistence type="predicted"/>
<comment type="caution">
    <text evidence="2">The sequence shown here is derived from an EMBL/GenBank/DDBJ whole genome shotgun (WGS) entry which is preliminary data.</text>
</comment>
<evidence type="ECO:0000256" key="1">
    <source>
        <dbReference type="SAM" id="Phobius"/>
    </source>
</evidence>
<accession>A0A7W7B3T4</accession>
<dbReference type="Proteomes" id="UP000566324">
    <property type="component" value="Unassembled WGS sequence"/>
</dbReference>
<keyword evidence="3" id="KW-1185">Reference proteome</keyword>
<keyword evidence="1" id="KW-0812">Transmembrane</keyword>
<sequence>MASDTSAPHEGHPLYGKDDLQCYEVMMAERSRLIAAKLISEDSLIKTIIQLSVAILVAMVGFLSSDSFSVFRFIEIRIAIVFLFLSIIIGIFEYKLSSVAYQRQISVVINFYTMKSSSPSYSPGAWDGVGGRGVSY</sequence>
<reference evidence="2 3" key="1">
    <citation type="submission" date="2020-08" db="EMBL/GenBank/DDBJ databases">
        <title>Genomic Encyclopedia of Type Strains, Phase IV (KMG-IV): sequencing the most valuable type-strain genomes for metagenomic binning, comparative biology and taxonomic classification.</title>
        <authorList>
            <person name="Goeker M."/>
        </authorList>
    </citation>
    <scope>NUCLEOTIDE SEQUENCE [LARGE SCALE GENOMIC DNA]</scope>
    <source>
        <strain evidence="2 3">DSM 17328</strain>
    </source>
</reference>
<keyword evidence="1" id="KW-0472">Membrane</keyword>
<organism evidence="2 3">
    <name type="scientific">Sphingosinicella soli</name>
    <dbReference type="NCBI Taxonomy" id="333708"/>
    <lineage>
        <taxon>Bacteria</taxon>
        <taxon>Pseudomonadati</taxon>
        <taxon>Pseudomonadota</taxon>
        <taxon>Alphaproteobacteria</taxon>
        <taxon>Sphingomonadales</taxon>
        <taxon>Sphingosinicellaceae</taxon>
        <taxon>Sphingosinicella</taxon>
    </lineage>
</organism>
<name>A0A7W7B3T4_9SPHN</name>
<evidence type="ECO:0000313" key="3">
    <source>
        <dbReference type="Proteomes" id="UP000566324"/>
    </source>
</evidence>
<keyword evidence="1" id="KW-1133">Transmembrane helix</keyword>